<dbReference type="InParanoid" id="A0A6C2YRI6"/>
<evidence type="ECO:0000313" key="1">
    <source>
        <dbReference type="EMBL" id="VIP03971.1"/>
    </source>
</evidence>
<dbReference type="RefSeq" id="WP_162659114.1">
    <property type="nucleotide sequence ID" value="NZ_LR593887.1"/>
</dbReference>
<sequence length="128" mass="13617">MRTPEQIAEEVERAAGRGLTAAAIFLSGRIKEVVSVPAPRKRVKTKRGGIAYRAATPATPGAPPRKLTGRLRASIGYEVAVDGKVARVGTNMIYARRLIATNHDFLTNVLALEAPNLAQIVGETLGNS</sequence>
<protein>
    <recommendedName>
        <fullName evidence="3">HK97 gp10 family phage protein</fullName>
    </recommendedName>
</protein>
<dbReference type="EMBL" id="LR593887">
    <property type="protein sequence ID" value="VTS05309.1"/>
    <property type="molecule type" value="Genomic_DNA"/>
</dbReference>
<dbReference type="KEGG" id="tim:GMBLW1_52220"/>
<keyword evidence="2" id="KW-1185">Reference proteome</keyword>
<dbReference type="Proteomes" id="UP000464378">
    <property type="component" value="Chromosome"/>
</dbReference>
<dbReference type="EMBL" id="LR586016">
    <property type="protein sequence ID" value="VIP03971.1"/>
    <property type="molecule type" value="Genomic_DNA"/>
</dbReference>
<organism evidence="1">
    <name type="scientific">Tuwongella immobilis</name>
    <dbReference type="NCBI Taxonomy" id="692036"/>
    <lineage>
        <taxon>Bacteria</taxon>
        <taxon>Pseudomonadati</taxon>
        <taxon>Planctomycetota</taxon>
        <taxon>Planctomycetia</taxon>
        <taxon>Gemmatales</taxon>
        <taxon>Gemmataceae</taxon>
        <taxon>Tuwongella</taxon>
    </lineage>
</organism>
<evidence type="ECO:0008006" key="3">
    <source>
        <dbReference type="Google" id="ProtNLM"/>
    </source>
</evidence>
<gene>
    <name evidence="1" type="ORF">GMBLW1_52220</name>
</gene>
<proteinExistence type="predicted"/>
<evidence type="ECO:0000313" key="2">
    <source>
        <dbReference type="Proteomes" id="UP000464378"/>
    </source>
</evidence>
<name>A0A6C2YRI6_9BACT</name>
<accession>A0A6C2YRI6</accession>
<dbReference type="AlphaFoldDB" id="A0A6C2YRI6"/>
<reference evidence="1" key="1">
    <citation type="submission" date="2019-04" db="EMBL/GenBank/DDBJ databases">
        <authorList>
            <consortium name="Science for Life Laboratories"/>
        </authorList>
    </citation>
    <scope>NUCLEOTIDE SEQUENCE</scope>
    <source>
        <strain evidence="1">MBLW1</strain>
    </source>
</reference>